<comment type="caution">
    <text evidence="2">The sequence shown here is derived from an EMBL/GenBank/DDBJ whole genome shotgun (WGS) entry which is preliminary data.</text>
</comment>
<keyword evidence="3" id="KW-1185">Reference proteome</keyword>
<organism evidence="2 3">
    <name type="scientific">Pinibacter soli</name>
    <dbReference type="NCBI Taxonomy" id="3044211"/>
    <lineage>
        <taxon>Bacteria</taxon>
        <taxon>Pseudomonadati</taxon>
        <taxon>Bacteroidota</taxon>
        <taxon>Chitinophagia</taxon>
        <taxon>Chitinophagales</taxon>
        <taxon>Chitinophagaceae</taxon>
        <taxon>Pinibacter</taxon>
    </lineage>
</organism>
<keyword evidence="1" id="KW-0472">Membrane</keyword>
<accession>A0ABT6RDK1</accession>
<name>A0ABT6RDK1_9BACT</name>
<dbReference type="RefSeq" id="WP_282334578.1">
    <property type="nucleotide sequence ID" value="NZ_JASBRG010000007.1"/>
</dbReference>
<reference evidence="2 3" key="1">
    <citation type="submission" date="2023-05" db="EMBL/GenBank/DDBJ databases">
        <title>Genome sequence of Pinibacter sp. MAH-24.</title>
        <authorList>
            <person name="Huq M.A."/>
        </authorList>
    </citation>
    <scope>NUCLEOTIDE SEQUENCE [LARGE SCALE GENOMIC DNA]</scope>
    <source>
        <strain evidence="2 3">MAH-24</strain>
    </source>
</reference>
<gene>
    <name evidence="2" type="ORF">QJ048_11890</name>
</gene>
<evidence type="ECO:0000313" key="2">
    <source>
        <dbReference type="EMBL" id="MDI3320481.1"/>
    </source>
</evidence>
<evidence type="ECO:0000256" key="1">
    <source>
        <dbReference type="SAM" id="Phobius"/>
    </source>
</evidence>
<keyword evidence="1" id="KW-1133">Transmembrane helix</keyword>
<sequence length="179" mass="20681">MSLFSFEDFDKLIFFMNCLEIVKDIFEIIGTIATVSIAILVYFAQKQRDSFDKNLQKPVLDFIRVKNKNWVLMNIGKGPALFVRFIEKDPSGTWRTPIIGYSIPSEMVLDISQETSTAQALAAVYKDLAGKNYMVYCVDDTCKVIEEANWNSEQRELNRRIHDNPRSSQNLLLMNYEMS</sequence>
<feature type="transmembrane region" description="Helical" evidence="1">
    <location>
        <begin position="25"/>
        <end position="44"/>
    </location>
</feature>
<dbReference type="EMBL" id="JASBRG010000007">
    <property type="protein sequence ID" value="MDI3320481.1"/>
    <property type="molecule type" value="Genomic_DNA"/>
</dbReference>
<evidence type="ECO:0000313" key="3">
    <source>
        <dbReference type="Proteomes" id="UP001226434"/>
    </source>
</evidence>
<proteinExistence type="predicted"/>
<dbReference type="Proteomes" id="UP001226434">
    <property type="component" value="Unassembled WGS sequence"/>
</dbReference>
<keyword evidence="1" id="KW-0812">Transmembrane</keyword>
<protein>
    <submittedName>
        <fullName evidence="2">Uncharacterized protein</fullName>
    </submittedName>
</protein>